<sequence>MDGIQTGNALFAAWDDRYPGAWNQPCLRFDALFNDYAGTSTCNDRFLQIFTYLNSDNAQLAQYLISSFDLYTIEDTAAEDVWSLRVLAMRISLQNPFLFFGIDEFEKNQNNNQFFEGDKSDPRLRLENPLVGFWLICTEMFDYPWATTFDDDYYNEPSSSIICGIKQKRLAPFQSFFRPESSNHHIQHAIQKIGDPMNDHLDNAIGQSHLNKTTLVDQRKRHRNLTYNRYDALVDEEGSSGGNADNAEAEDDDATTIDGDAYQQPNQDDDDDEILVTAVRNNPRRPPLSSDDEDDGDEDDNEDADAVSNGGVVQTESVEALVRSEDDNMAIDSLTSPTQVFQDSSSLIHTPPPTRRLAPPPTLAEKLNKLIQVNLDGMTCRCHIFESDSGTVAEPILSAVLTSMEEALNDSFHKLKILPISDDTYKQQNRWIRNLVELRNKILSYGALSLYCDMEYGNSPYAATNSKPGEKKLRTRMRVGFATDTSEEAVQDYLHTGLRSQGRGAGCYPSPLQYGDIVKVGCFAFIPPEVNFNAYAKEIMRHFDFSIPIRIKMDWVSTPYTGRAKFNKRSPGVTSPHGYARKIHAKRVDRELRSLLNPSTAKPDFPFAAPATFISDWKSAQQGLISVKAYGPVKDATLTLISKLRDYYILTEVLYSVTDLPGMFKFATTTMFGSCTLLKLLLLIKATPAQADKASHVHQSTTETDDSDDDSDNDSSADDPNESSGLKGGQFTEVRSKKAATKVKKKAKKKKKLITDNENPFLNDLSPAQRKMAEVADRKLKNDQERHKSGPLFLMVLPGKMEGQLAHNVLRGLVPFLTHHLYEPTLTKTDQVLRKWVPQSEISMARRKNLKWCTNTLRAVEATASPDAVEEALEFLDDVMEDATDVYDGQLSIDLDMANNKDIDDGKTVTGMMDEMQEREQQLEDAFNEIEIRDNALEAQERALAQHRADNAALQAQLTALQSQASHPPTMMSPPALTPPHNNRVSPDRTKPKKAIKQGKAKQPAKKACTSAGVQFQEPSPAQPSTDSAVQVDTSHMEGDNTTAASQDESQTSSLTASTPRGGGSPFLSPPPGKAHSDGARDWSGNDHRRHSSLATRVCFQNVNGLPENGNDSKQQQINSWLKEERVGIALLAEAKTFWPSINEGHGWSDRLRQATMKSEQKGFYSSVAYNRHQDRSAATSAVQWGGCIVTVLNQVAHRAKEAGRDPTGLGRWAYVRLQGRKLKAHGGNVQDSLVEVNDLVRGPISKDLVVVSAYRPNKQGLGGSTVWAQHRLHFHAVNRKVNPRKAFVDDLCKQITKWRDEGCEVVLGIDANEDVTVNAPQSIRHRFRACGLEEAILKHHPPQATHQRNQRKIPIDGIFTTSGVPILAGGYYAFDECFDCDHRGLWIDIDLSASLGNFQPQKSNFKPRKLSLQDS</sequence>
<dbReference type="InterPro" id="IPR036691">
    <property type="entry name" value="Endo/exonu/phosph_ase_sf"/>
</dbReference>
<feature type="region of interest" description="Disordered" evidence="1">
    <location>
        <begin position="231"/>
        <end position="315"/>
    </location>
</feature>
<keyword evidence="3" id="KW-1185">Reference proteome</keyword>
<evidence type="ECO:0000313" key="2">
    <source>
        <dbReference type="EMBL" id="CAJ1945751.1"/>
    </source>
</evidence>
<name>A0AAD2CWC3_9STRA</name>
<proteinExistence type="predicted"/>
<dbReference type="SUPFAM" id="SSF56219">
    <property type="entry name" value="DNase I-like"/>
    <property type="match status" value="1"/>
</dbReference>
<feature type="compositionally biased region" description="Basic residues" evidence="1">
    <location>
        <begin position="737"/>
        <end position="751"/>
    </location>
</feature>
<accession>A0AAD2CWC3</accession>
<feature type="region of interest" description="Disordered" evidence="1">
    <location>
        <begin position="336"/>
        <end position="360"/>
    </location>
</feature>
<gene>
    <name evidence="2" type="ORF">CYCCA115_LOCUS9896</name>
</gene>
<dbReference type="Proteomes" id="UP001295423">
    <property type="component" value="Unassembled WGS sequence"/>
</dbReference>
<evidence type="ECO:0000256" key="1">
    <source>
        <dbReference type="SAM" id="MobiDB-lite"/>
    </source>
</evidence>
<dbReference type="EMBL" id="CAKOGP040001491">
    <property type="protein sequence ID" value="CAJ1945751.1"/>
    <property type="molecule type" value="Genomic_DNA"/>
</dbReference>
<protein>
    <submittedName>
        <fullName evidence="2">Uncharacterized protein</fullName>
    </submittedName>
</protein>
<feature type="compositionally biased region" description="Acidic residues" evidence="1">
    <location>
        <begin position="290"/>
        <end position="305"/>
    </location>
</feature>
<reference evidence="2" key="1">
    <citation type="submission" date="2023-08" db="EMBL/GenBank/DDBJ databases">
        <authorList>
            <person name="Audoor S."/>
            <person name="Bilcke G."/>
        </authorList>
    </citation>
    <scope>NUCLEOTIDE SEQUENCE</scope>
</reference>
<feature type="compositionally biased region" description="Basic residues" evidence="1">
    <location>
        <begin position="991"/>
        <end position="1005"/>
    </location>
</feature>
<feature type="region of interest" description="Disordered" evidence="1">
    <location>
        <begin position="963"/>
        <end position="1089"/>
    </location>
</feature>
<feature type="compositionally biased region" description="Basic and acidic residues" evidence="1">
    <location>
        <begin position="1075"/>
        <end position="1087"/>
    </location>
</feature>
<feature type="region of interest" description="Disordered" evidence="1">
    <location>
        <begin position="692"/>
        <end position="751"/>
    </location>
</feature>
<feature type="compositionally biased region" description="Pro residues" evidence="1">
    <location>
        <begin position="350"/>
        <end position="360"/>
    </location>
</feature>
<feature type="compositionally biased region" description="Polar residues" evidence="1">
    <location>
        <begin position="1012"/>
        <end position="1059"/>
    </location>
</feature>
<dbReference type="Gene3D" id="3.60.10.10">
    <property type="entry name" value="Endonuclease/exonuclease/phosphatase"/>
    <property type="match status" value="1"/>
</dbReference>
<organism evidence="2 3">
    <name type="scientific">Cylindrotheca closterium</name>
    <dbReference type="NCBI Taxonomy" id="2856"/>
    <lineage>
        <taxon>Eukaryota</taxon>
        <taxon>Sar</taxon>
        <taxon>Stramenopiles</taxon>
        <taxon>Ochrophyta</taxon>
        <taxon>Bacillariophyta</taxon>
        <taxon>Bacillariophyceae</taxon>
        <taxon>Bacillariophycidae</taxon>
        <taxon>Bacillariales</taxon>
        <taxon>Bacillariaceae</taxon>
        <taxon>Cylindrotheca</taxon>
    </lineage>
</organism>
<feature type="compositionally biased region" description="Acidic residues" evidence="1">
    <location>
        <begin position="703"/>
        <end position="721"/>
    </location>
</feature>
<comment type="caution">
    <text evidence="2">The sequence shown here is derived from an EMBL/GenBank/DDBJ whole genome shotgun (WGS) entry which is preliminary data.</text>
</comment>
<evidence type="ECO:0000313" key="3">
    <source>
        <dbReference type="Proteomes" id="UP001295423"/>
    </source>
</evidence>
<feature type="compositionally biased region" description="Polar residues" evidence="1">
    <location>
        <begin position="336"/>
        <end position="348"/>
    </location>
</feature>